<organism evidence="3 4">
    <name type="scientific">Aduncisulcus paluster</name>
    <dbReference type="NCBI Taxonomy" id="2918883"/>
    <lineage>
        <taxon>Eukaryota</taxon>
        <taxon>Metamonada</taxon>
        <taxon>Carpediemonas-like organisms</taxon>
        <taxon>Aduncisulcus</taxon>
    </lineage>
</organism>
<name>A0ABQ5JYK2_9EUKA</name>
<feature type="compositionally biased region" description="Low complexity" evidence="2">
    <location>
        <begin position="414"/>
        <end position="427"/>
    </location>
</feature>
<dbReference type="InterPro" id="IPR036465">
    <property type="entry name" value="vWFA_dom_sf"/>
</dbReference>
<dbReference type="SUPFAM" id="SSF53300">
    <property type="entry name" value="vWA-like"/>
    <property type="match status" value="1"/>
</dbReference>
<feature type="compositionally biased region" description="Polar residues" evidence="2">
    <location>
        <begin position="452"/>
        <end position="466"/>
    </location>
</feature>
<dbReference type="PANTHER" id="PTHR47763">
    <property type="entry name" value="ALPHA-PROTEIN KINASE VWKA"/>
    <property type="match status" value="1"/>
</dbReference>
<feature type="compositionally biased region" description="Basic residues" evidence="2">
    <location>
        <begin position="497"/>
        <end position="506"/>
    </location>
</feature>
<evidence type="ECO:0000313" key="3">
    <source>
        <dbReference type="EMBL" id="GKT22625.1"/>
    </source>
</evidence>
<reference evidence="3" key="1">
    <citation type="submission" date="2022-03" db="EMBL/GenBank/DDBJ databases">
        <title>Draft genome sequence of Aduncisulcus paluster, a free-living microaerophilic Fornicata.</title>
        <authorList>
            <person name="Yuyama I."/>
            <person name="Kume K."/>
            <person name="Tamura T."/>
            <person name="Inagaki Y."/>
            <person name="Hashimoto T."/>
        </authorList>
    </citation>
    <scope>NUCLEOTIDE SEQUENCE</scope>
    <source>
        <strain evidence="3">NY0171</strain>
    </source>
</reference>
<feature type="compositionally biased region" description="Basic and acidic residues" evidence="2">
    <location>
        <begin position="434"/>
        <end position="451"/>
    </location>
</feature>
<sequence>MKKKNKRLKTLREEQEDLESLISDLESTLSSHTTGTSTRVALKRQKNEKAEELATIINSIDRIVDEQKAALVKFQKVEKDIVPDIMRARESSTECFGTAFATIETLKSFEDALVRKIIKVDDMISNIDLVVVFDATGGMWRYIDTVHSIFQQLIDDITSIFLGIEVRVAVIAYRDFDCDKDREEGKDAPPRIQYMDFSSNIEEVKEYIGSIEAYGGADWAEDVASGYETALSKLSWLPTDSELKIVCRSLIHITDAGCHGLQYTHMPSGTDWIDYESEGDPEGRNIEHMVKYYEEERKKSDEESTIIKNTPKEWHTPFRHDIMGRHTSASFTYDDSAFDRSDLDEHCFKVFSSSIHNTVSRAITAIKQVQIARYSKEEVEIDEDLWDFVQNPEKLTDDELDMIVHNLSIGQARISDSTSNPTTSSTPPSKPSKSVKEEKEIKIESRGKKDIPSSSKQQTESLTQETKTSEPSKSNPNQPTSSTPSQCGILAENMAPRKPKNPKKTKKPVEDIDEEEQFEEQNEVSNNSEEEISDGKELEEKDVVLSAEEDKTMEKPDPKEKTLLIEKGKG</sequence>
<evidence type="ECO:0000313" key="4">
    <source>
        <dbReference type="Proteomes" id="UP001057375"/>
    </source>
</evidence>
<evidence type="ECO:0000256" key="2">
    <source>
        <dbReference type="SAM" id="MobiDB-lite"/>
    </source>
</evidence>
<feature type="compositionally biased region" description="Acidic residues" evidence="2">
    <location>
        <begin position="511"/>
        <end position="532"/>
    </location>
</feature>
<protein>
    <recommendedName>
        <fullName evidence="5">VWFA domain-containing protein</fullName>
    </recommendedName>
</protein>
<keyword evidence="1" id="KW-0175">Coiled coil</keyword>
<keyword evidence="4" id="KW-1185">Reference proteome</keyword>
<feature type="region of interest" description="Disordered" evidence="2">
    <location>
        <begin position="413"/>
        <end position="570"/>
    </location>
</feature>
<comment type="caution">
    <text evidence="3">The sequence shown here is derived from an EMBL/GenBank/DDBJ whole genome shotgun (WGS) entry which is preliminary data.</text>
</comment>
<dbReference type="Gene3D" id="3.40.50.410">
    <property type="entry name" value="von Willebrand factor, type A domain"/>
    <property type="match status" value="1"/>
</dbReference>
<dbReference type="EMBL" id="BQXS01012413">
    <property type="protein sequence ID" value="GKT22625.1"/>
    <property type="molecule type" value="Genomic_DNA"/>
</dbReference>
<accession>A0ABQ5JYK2</accession>
<gene>
    <name evidence="3" type="ORF">ADUPG1_012179</name>
</gene>
<dbReference type="Proteomes" id="UP001057375">
    <property type="component" value="Unassembled WGS sequence"/>
</dbReference>
<feature type="compositionally biased region" description="Basic and acidic residues" evidence="2">
    <location>
        <begin position="533"/>
        <end position="570"/>
    </location>
</feature>
<dbReference type="InterPro" id="IPR052969">
    <property type="entry name" value="Thr-specific_kinase-like"/>
</dbReference>
<proteinExistence type="predicted"/>
<evidence type="ECO:0000256" key="1">
    <source>
        <dbReference type="SAM" id="Coils"/>
    </source>
</evidence>
<dbReference type="PANTHER" id="PTHR47763:SF4">
    <property type="entry name" value="ALPHA-PROTEIN KINASE VWKA"/>
    <property type="match status" value="1"/>
</dbReference>
<feature type="compositionally biased region" description="Low complexity" evidence="2">
    <location>
        <begin position="471"/>
        <end position="486"/>
    </location>
</feature>
<feature type="coiled-coil region" evidence="1">
    <location>
        <begin position="1"/>
        <end position="28"/>
    </location>
</feature>
<evidence type="ECO:0008006" key="5">
    <source>
        <dbReference type="Google" id="ProtNLM"/>
    </source>
</evidence>
<feature type="non-terminal residue" evidence="3">
    <location>
        <position position="570"/>
    </location>
</feature>